<dbReference type="AlphaFoldDB" id="A0A397YRX7"/>
<dbReference type="InterPro" id="IPR006564">
    <property type="entry name" value="Znf_PMZ"/>
</dbReference>
<dbReference type="PROSITE" id="PS50966">
    <property type="entry name" value="ZF_SWIM"/>
    <property type="match status" value="1"/>
</dbReference>
<keyword evidence="2 4" id="KW-0863">Zinc-finger</keyword>
<gene>
    <name evidence="7" type="ORF">BRARA_G01170</name>
</gene>
<dbReference type="GO" id="GO:0008270">
    <property type="term" value="F:zinc ion binding"/>
    <property type="evidence" value="ECO:0007669"/>
    <property type="project" value="UniProtKB-KW"/>
</dbReference>
<dbReference type="InterPro" id="IPR004332">
    <property type="entry name" value="Transposase_MuDR"/>
</dbReference>
<dbReference type="InterPro" id="IPR007527">
    <property type="entry name" value="Znf_SWIM"/>
</dbReference>
<name>A0A397YRX7_BRACM</name>
<evidence type="ECO:0000256" key="5">
    <source>
        <dbReference type="SAM" id="MobiDB-lite"/>
    </source>
</evidence>
<feature type="domain" description="SWIM-type" evidence="6">
    <location>
        <begin position="526"/>
        <end position="558"/>
    </location>
</feature>
<reference evidence="7 8" key="1">
    <citation type="submission" date="2018-06" db="EMBL/GenBank/DDBJ databases">
        <title>WGS assembly of Brassica rapa FPsc.</title>
        <authorList>
            <person name="Bowman J."/>
            <person name="Kohchi T."/>
            <person name="Yamato K."/>
            <person name="Jenkins J."/>
            <person name="Shu S."/>
            <person name="Ishizaki K."/>
            <person name="Yamaoka S."/>
            <person name="Nishihama R."/>
            <person name="Nakamura Y."/>
            <person name="Berger F."/>
            <person name="Adam C."/>
            <person name="Aki S."/>
            <person name="Althoff F."/>
            <person name="Araki T."/>
            <person name="Arteaga-Vazquez M."/>
            <person name="Balasubrmanian S."/>
            <person name="Bauer D."/>
            <person name="Boehm C."/>
            <person name="Briginshaw L."/>
            <person name="Caballero-Perez J."/>
            <person name="Catarino B."/>
            <person name="Chen F."/>
            <person name="Chiyoda S."/>
            <person name="Chovatia M."/>
            <person name="Davies K."/>
            <person name="Delmans M."/>
            <person name="Demura T."/>
            <person name="Dierschke T."/>
            <person name="Dolan L."/>
            <person name="Dorantes-Acosta A."/>
            <person name="Eklund D."/>
            <person name="Florent S."/>
            <person name="Flores-Sandoval E."/>
            <person name="Fujiyama A."/>
            <person name="Fukuzawa H."/>
            <person name="Galik B."/>
            <person name="Grimanelli D."/>
            <person name="Grimwood J."/>
            <person name="Grossniklaus U."/>
            <person name="Hamada T."/>
            <person name="Haseloff J."/>
            <person name="Hetherington A."/>
            <person name="Higo A."/>
            <person name="Hirakawa Y."/>
            <person name="Hundley H."/>
            <person name="Ikeda Y."/>
            <person name="Inoue K."/>
            <person name="Inoue S."/>
            <person name="Ishida S."/>
            <person name="Jia Q."/>
            <person name="Kakita M."/>
            <person name="Kanazawa T."/>
            <person name="Kawai Y."/>
            <person name="Kawashima T."/>
            <person name="Kennedy M."/>
            <person name="Kinose K."/>
            <person name="Kinoshita T."/>
            <person name="Kohara Y."/>
            <person name="Koide E."/>
            <person name="Komatsu K."/>
            <person name="Kopischke S."/>
            <person name="Kubo M."/>
            <person name="Kyozuka J."/>
            <person name="Lagercrantz U."/>
            <person name="Lin S."/>
            <person name="Lindquist E."/>
            <person name="Lipzen A."/>
            <person name="Lu C."/>
            <person name="Luna E."/>
            <person name="Martienssen R."/>
            <person name="Minamino N."/>
            <person name="Mizutani M."/>
            <person name="Mizutani M."/>
            <person name="Mochizuki N."/>
            <person name="Monte I."/>
            <person name="Mosher R."/>
            <person name="Nagasaki H."/>
            <person name="Nakagami H."/>
            <person name="Naramoto S."/>
            <person name="Nishitani K."/>
            <person name="Ohtani M."/>
            <person name="Okamoto T."/>
            <person name="Okumura M."/>
            <person name="Phillips J."/>
            <person name="Pollak B."/>
            <person name="Reinders A."/>
            <person name="Roevekamp M."/>
            <person name="Sano R."/>
            <person name="Sawa S."/>
            <person name="Schmid M."/>
            <person name="Shirakawa M."/>
            <person name="Solano R."/>
            <person name="Spunde A."/>
            <person name="Suetsugu N."/>
            <person name="Sugano S."/>
            <person name="Sugiyama A."/>
            <person name="Sun R."/>
            <person name="Suzuki Y."/>
            <person name="Takenaka M."/>
            <person name="Takezawa D."/>
            <person name="Tomogane H."/>
            <person name="Tsuzuki M."/>
            <person name="Ueda T."/>
            <person name="Umeda M."/>
            <person name="Ward J."/>
            <person name="Watanabe Y."/>
            <person name="Yazaki K."/>
            <person name="Yokoyama R."/>
            <person name="Yoshitake Y."/>
            <person name="Yotsui I."/>
            <person name="Zachgo S."/>
            <person name="Schmutz J."/>
        </authorList>
    </citation>
    <scope>NUCLEOTIDE SEQUENCE [LARGE SCALE GENOMIC DNA]</scope>
    <source>
        <strain evidence="8">cv. B-3</strain>
    </source>
</reference>
<sequence>MDLEQLQPTIPNIQAPNIQGQLTPLEVEPLSQIPRFPPTWEEEHEEEAYWEEMLDAERHFAINVPPAPRPTNGNITLAPDDLFEGMVFKNKGHFKQHMALYALRNKFRFKNTRSSPDVMVMNCMSGTCQWRVYATKMKNVENYEVRKAKLHHTCSVDDRVGYERQATHGVIGEVMRSRYAGNSGPPRPNEIIQVMLGDHNVNISYWKAWRSREVALDYAKGSSGESYKLLPDYLQRLVVANPGTITHMETQFEAGFGHRFKYMFLALAASVNGFKRMRSVIIIDGTHLRGKYGGCLMTASAQDGNYQVFPLAIGIVDSENDKAWEWFFKMLLHFIPNKEETVFVSDRHASIYYGISKVYPEAQHCACILHLKRNIRTYFKNKHLSYLVGKAARAYRLPEFYAVFNEIKMINASCAEYLIDIGFEHWTRVHFTGNRYDVMTSNIAESWNSVLREAREYPIMALVEYIRSKLMTWFSERRNVTDNGSGRFTPRVLEIVAGNFEQSGGMLATKINSLEYEVRDKEGASFHVNLSTSSCTCNVFQTLLIPCPHAISAAIKAKVRVETLVSEVYSLECLASAYKDDIFPISKINTEQNQQSGAGNLDILPPATKRPPGRPRKSRILSTGEIRVSML</sequence>
<dbReference type="Proteomes" id="UP000264353">
    <property type="component" value="Chromosome A7"/>
</dbReference>
<keyword evidence="3" id="KW-0862">Zinc</keyword>
<dbReference type="Pfam" id="PF10551">
    <property type="entry name" value="MULE"/>
    <property type="match status" value="1"/>
</dbReference>
<keyword evidence="1" id="KW-0479">Metal-binding</keyword>
<dbReference type="Pfam" id="PF04434">
    <property type="entry name" value="SWIM"/>
    <property type="match status" value="1"/>
</dbReference>
<feature type="region of interest" description="Disordered" evidence="5">
    <location>
        <begin position="593"/>
        <end position="618"/>
    </location>
</feature>
<evidence type="ECO:0000256" key="3">
    <source>
        <dbReference type="ARBA" id="ARBA00022833"/>
    </source>
</evidence>
<dbReference type="EMBL" id="CM010634">
    <property type="protein sequence ID" value="RID53800.1"/>
    <property type="molecule type" value="Genomic_DNA"/>
</dbReference>
<proteinExistence type="predicted"/>
<evidence type="ECO:0000256" key="2">
    <source>
        <dbReference type="ARBA" id="ARBA00022771"/>
    </source>
</evidence>
<accession>A0A397YRX7</accession>
<organism evidence="7 8">
    <name type="scientific">Brassica campestris</name>
    <name type="common">Field mustard</name>
    <dbReference type="NCBI Taxonomy" id="3711"/>
    <lineage>
        <taxon>Eukaryota</taxon>
        <taxon>Viridiplantae</taxon>
        <taxon>Streptophyta</taxon>
        <taxon>Embryophyta</taxon>
        <taxon>Tracheophyta</taxon>
        <taxon>Spermatophyta</taxon>
        <taxon>Magnoliopsida</taxon>
        <taxon>eudicotyledons</taxon>
        <taxon>Gunneridae</taxon>
        <taxon>Pentapetalae</taxon>
        <taxon>rosids</taxon>
        <taxon>malvids</taxon>
        <taxon>Brassicales</taxon>
        <taxon>Brassicaceae</taxon>
        <taxon>Brassiceae</taxon>
        <taxon>Brassica</taxon>
    </lineage>
</organism>
<protein>
    <recommendedName>
        <fullName evidence="6">SWIM-type domain-containing protein</fullName>
    </recommendedName>
</protein>
<dbReference type="PANTHER" id="PTHR31973">
    <property type="entry name" value="POLYPROTEIN, PUTATIVE-RELATED"/>
    <property type="match status" value="1"/>
</dbReference>
<evidence type="ECO:0000256" key="1">
    <source>
        <dbReference type="ARBA" id="ARBA00022723"/>
    </source>
</evidence>
<dbReference type="Pfam" id="PF03108">
    <property type="entry name" value="DBD_Tnp_Mut"/>
    <property type="match status" value="1"/>
</dbReference>
<evidence type="ECO:0000313" key="8">
    <source>
        <dbReference type="Proteomes" id="UP000264353"/>
    </source>
</evidence>
<evidence type="ECO:0000259" key="6">
    <source>
        <dbReference type="PROSITE" id="PS50966"/>
    </source>
</evidence>
<evidence type="ECO:0000256" key="4">
    <source>
        <dbReference type="PROSITE-ProRule" id="PRU00325"/>
    </source>
</evidence>
<dbReference type="PANTHER" id="PTHR31973:SF113">
    <property type="entry name" value="PROTEIN FAR1-RELATED SEQUENCE 5-LIKE"/>
    <property type="match status" value="1"/>
</dbReference>
<dbReference type="SMART" id="SM00575">
    <property type="entry name" value="ZnF_PMZ"/>
    <property type="match status" value="1"/>
</dbReference>
<evidence type="ECO:0000313" key="7">
    <source>
        <dbReference type="EMBL" id="RID53800.1"/>
    </source>
</evidence>
<dbReference type="InterPro" id="IPR018289">
    <property type="entry name" value="MULE_transposase_dom"/>
</dbReference>